<dbReference type="InterPro" id="IPR056699">
    <property type="entry name" value="DUF7797"/>
</dbReference>
<feature type="compositionally biased region" description="Basic and acidic residues" evidence="5">
    <location>
        <begin position="144"/>
        <end position="155"/>
    </location>
</feature>
<gene>
    <name evidence="8" type="ORF">LTRI10_LOCUS1936</name>
</gene>
<dbReference type="PROSITE" id="PS51038">
    <property type="entry name" value="BAH"/>
    <property type="match status" value="1"/>
</dbReference>
<feature type="region of interest" description="Disordered" evidence="5">
    <location>
        <begin position="677"/>
        <end position="743"/>
    </location>
</feature>
<evidence type="ECO:0000256" key="5">
    <source>
        <dbReference type="SAM" id="MobiDB-lite"/>
    </source>
</evidence>
<evidence type="ECO:0000259" key="6">
    <source>
        <dbReference type="PROSITE" id="PS50016"/>
    </source>
</evidence>
<keyword evidence="9" id="KW-1185">Reference proteome</keyword>
<feature type="region of interest" description="Disordered" evidence="5">
    <location>
        <begin position="516"/>
        <end position="549"/>
    </location>
</feature>
<dbReference type="InterPro" id="IPR013083">
    <property type="entry name" value="Znf_RING/FYVE/PHD"/>
</dbReference>
<dbReference type="CDD" id="cd15489">
    <property type="entry name" value="PHD_SF"/>
    <property type="match status" value="1"/>
</dbReference>
<dbReference type="Proteomes" id="UP001497516">
    <property type="component" value="Chromosome 1"/>
</dbReference>
<dbReference type="CDD" id="cd04370">
    <property type="entry name" value="BAH"/>
    <property type="match status" value="1"/>
</dbReference>
<evidence type="ECO:0008006" key="10">
    <source>
        <dbReference type="Google" id="ProtNLM"/>
    </source>
</evidence>
<feature type="compositionally biased region" description="Basic and acidic residues" evidence="5">
    <location>
        <begin position="767"/>
        <end position="779"/>
    </location>
</feature>
<evidence type="ECO:0000313" key="8">
    <source>
        <dbReference type="EMBL" id="CAL1354084.1"/>
    </source>
</evidence>
<name>A0AAV2CC57_9ROSI</name>
<dbReference type="InterPro" id="IPR001965">
    <property type="entry name" value="Znf_PHD"/>
</dbReference>
<sequence>MNREGNGEAAALPEPKLDAGGEVDSVAEKMQPTATEVENEDVGRDTKRLKKNSAGEMRQVAEMLLVLSAMGQMRGGRDPTEAEEKLMVEAKDKLAEICQRFAPKELVAGDAVGKVIEDLGLNWKLNDQRLGFRGSRMSIKEKVAHAKRKMEDPKKVTPHASQTSHPSFAVIAEGRVPTHTIRPLPLEKPTHAPLLSGTAPVHHPSFTHVSATAAYLQASNAEAKGAAASGRLPINHLGSSSVVAAPRGQFIKVEGGPNANTYTLNPNAPLHHPAGNAPIWSVQPSSFPSKVAAGSKVPNHTPVKADGIAGSGVPRAALQGSSQAFRPPFTQTAATSMPSVHQPMQTVKAVYSNHSEIAKVVQKLLQPKLPEHPTWTPPSREYMNKALTCQSCNLTINEVDNVIICDACEKGFHLKCLESVLQKAVPRAEWHCMKCTSLSNGKPFPPKYGRVMRSITPPKGPASATQVGAQSLSDKKLVNMGQRGVQDKMSSVLESVTESGSAGCVTLVSGTKIDSERGLPGNSITSKGKDTGLMPSAGTLQNEADPRKPPGHDLASVALAGEMCSQQIQSPGSPIHDKRSTSELKLDPPALLSSHIHDTYEAKSQHNVQDVAETGAVNTAKDLLVTCQVGTNAEETKITYASGFDVKQIEEGDSQTPSHSLNDDKQSEVDVARLPGSKHDVKQSGQAVDLAPSASEQKVKQDEQPVPFASEQNVKQSELDVGHAPSASEHNNEQNQPDVGYAPSLSEQNAALGVGHVPSALEHNVKQREQGVARAEHNSKQSGHGVAQGPSASEHNIKQTEQGVSPVPASEHNAERSQQGVDHAPSSEEENGKQIELGGVLAPSEHNFQQSEQGVSTSEQNVEQTVQGVAHASSVEQNVEQGVAHVPSAEQNVEQGVAHAPSAEHNVEQTEQVVAHAHSGSEHNVDQSEQGVAHVPSASQHNFELQSEPAVAHAHPGNSSNGSSMTVQLSAEVLQTVEWVGSALNVFDDKAFYESCCIGGVVYKVLDHALFHSSHGRLMPSKLQSMWEDMKTGSKWIRVSTCYSREDLPEGVGQPFSPESNEVYDSNHEISVMAGLIQGSCKVLPPVAYKEESERRSQLAAEINNKSEPVFLCKWFFDKLRGSFQPVFS</sequence>
<feature type="domain" description="BAH" evidence="7">
    <location>
        <begin position="1001"/>
        <end position="1128"/>
    </location>
</feature>
<feature type="region of interest" description="Disordered" evidence="5">
    <location>
        <begin position="767"/>
        <end position="832"/>
    </location>
</feature>
<organism evidence="8 9">
    <name type="scientific">Linum trigynum</name>
    <dbReference type="NCBI Taxonomy" id="586398"/>
    <lineage>
        <taxon>Eukaryota</taxon>
        <taxon>Viridiplantae</taxon>
        <taxon>Streptophyta</taxon>
        <taxon>Embryophyta</taxon>
        <taxon>Tracheophyta</taxon>
        <taxon>Spermatophyta</taxon>
        <taxon>Magnoliopsida</taxon>
        <taxon>eudicotyledons</taxon>
        <taxon>Gunneridae</taxon>
        <taxon>Pentapetalae</taxon>
        <taxon>rosids</taxon>
        <taxon>fabids</taxon>
        <taxon>Malpighiales</taxon>
        <taxon>Linaceae</taxon>
        <taxon>Linum</taxon>
    </lineage>
</organism>
<dbReference type="Pfam" id="PF25073">
    <property type="entry name" value="DUF7797"/>
    <property type="match status" value="1"/>
</dbReference>
<dbReference type="InterPro" id="IPR011011">
    <property type="entry name" value="Znf_FYVE_PHD"/>
</dbReference>
<dbReference type="AlphaFoldDB" id="A0AAV2CC57"/>
<feature type="domain" description="PHD-type" evidence="6">
    <location>
        <begin position="386"/>
        <end position="438"/>
    </location>
</feature>
<proteinExistence type="predicted"/>
<feature type="region of interest" description="Disordered" evidence="5">
    <location>
        <begin position="1"/>
        <end position="48"/>
    </location>
</feature>
<evidence type="ECO:0000256" key="2">
    <source>
        <dbReference type="ARBA" id="ARBA00022771"/>
    </source>
</evidence>
<keyword evidence="1" id="KW-0479">Metal-binding</keyword>
<dbReference type="GO" id="GO:0003682">
    <property type="term" value="F:chromatin binding"/>
    <property type="evidence" value="ECO:0007669"/>
    <property type="project" value="InterPro"/>
</dbReference>
<feature type="region of interest" description="Disordered" evidence="5">
    <location>
        <begin position="144"/>
        <end position="163"/>
    </location>
</feature>
<evidence type="ECO:0000256" key="1">
    <source>
        <dbReference type="ARBA" id="ARBA00022723"/>
    </source>
</evidence>
<dbReference type="PANTHER" id="PTHR47527">
    <property type="entry name" value="RING/FYVE/PHD ZINC FINGER SUPERFAMILY PROTEIN"/>
    <property type="match status" value="1"/>
</dbReference>
<dbReference type="EMBL" id="OZ034813">
    <property type="protein sequence ID" value="CAL1354084.1"/>
    <property type="molecule type" value="Genomic_DNA"/>
</dbReference>
<accession>A0AAV2CC57</accession>
<dbReference type="Gene3D" id="3.30.40.10">
    <property type="entry name" value="Zinc/RING finger domain, C3HC4 (zinc finger)"/>
    <property type="match status" value="1"/>
</dbReference>
<feature type="compositionally biased region" description="Polar residues" evidence="5">
    <location>
        <begin position="790"/>
        <end position="803"/>
    </location>
</feature>
<keyword evidence="2 4" id="KW-0863">Zinc-finger</keyword>
<evidence type="ECO:0000256" key="3">
    <source>
        <dbReference type="ARBA" id="ARBA00022833"/>
    </source>
</evidence>
<reference evidence="8 9" key="1">
    <citation type="submission" date="2024-04" db="EMBL/GenBank/DDBJ databases">
        <authorList>
            <person name="Fracassetti M."/>
        </authorList>
    </citation>
    <scope>NUCLEOTIDE SEQUENCE [LARGE SCALE GENOMIC DNA]</scope>
</reference>
<dbReference type="PANTHER" id="PTHR47527:SF3">
    <property type="entry name" value="RING_FYVE_PHD ZINC FINGER SUPERFAMILY PROTEIN"/>
    <property type="match status" value="1"/>
</dbReference>
<dbReference type="SMART" id="SM00249">
    <property type="entry name" value="PHD"/>
    <property type="match status" value="1"/>
</dbReference>
<protein>
    <recommendedName>
        <fullName evidence="10">PHD-type domain-containing protein</fullName>
    </recommendedName>
</protein>
<dbReference type="InterPro" id="IPR019787">
    <property type="entry name" value="Znf_PHD-finger"/>
</dbReference>
<dbReference type="InterPro" id="IPR043151">
    <property type="entry name" value="BAH_sf"/>
</dbReference>
<feature type="region of interest" description="Disordered" evidence="5">
    <location>
        <begin position="926"/>
        <end position="964"/>
    </location>
</feature>
<dbReference type="SUPFAM" id="SSF57903">
    <property type="entry name" value="FYVE/PHD zinc finger"/>
    <property type="match status" value="1"/>
</dbReference>
<evidence type="ECO:0000259" key="7">
    <source>
        <dbReference type="PROSITE" id="PS51038"/>
    </source>
</evidence>
<dbReference type="Pfam" id="PF01426">
    <property type="entry name" value="BAH"/>
    <property type="match status" value="1"/>
</dbReference>
<dbReference type="PROSITE" id="PS01359">
    <property type="entry name" value="ZF_PHD_1"/>
    <property type="match status" value="1"/>
</dbReference>
<dbReference type="InterPro" id="IPR019786">
    <property type="entry name" value="Zinc_finger_PHD-type_CS"/>
</dbReference>
<dbReference type="PROSITE" id="PS50016">
    <property type="entry name" value="ZF_PHD_2"/>
    <property type="match status" value="1"/>
</dbReference>
<evidence type="ECO:0000256" key="4">
    <source>
        <dbReference type="PROSITE-ProRule" id="PRU00146"/>
    </source>
</evidence>
<dbReference type="GO" id="GO:0008270">
    <property type="term" value="F:zinc ion binding"/>
    <property type="evidence" value="ECO:0007669"/>
    <property type="project" value="UniProtKB-KW"/>
</dbReference>
<dbReference type="Pfam" id="PF00628">
    <property type="entry name" value="PHD"/>
    <property type="match status" value="1"/>
</dbReference>
<dbReference type="Gene3D" id="2.30.30.490">
    <property type="match status" value="1"/>
</dbReference>
<keyword evidence="3" id="KW-0862">Zinc</keyword>
<dbReference type="InterPro" id="IPR001025">
    <property type="entry name" value="BAH_dom"/>
</dbReference>
<evidence type="ECO:0000313" key="9">
    <source>
        <dbReference type="Proteomes" id="UP001497516"/>
    </source>
</evidence>